<evidence type="ECO:0000256" key="9">
    <source>
        <dbReference type="ARBA" id="ARBA00022982"/>
    </source>
</evidence>
<dbReference type="PANTHER" id="PTHR30074">
    <property type="entry name" value="FORMATE DEHYDROGENASE, NITRATE-INDUCIBLE, CYTOCHROME B556 FDN SUBUNIT"/>
    <property type="match status" value="1"/>
</dbReference>
<dbReference type="Proteomes" id="UP000291613">
    <property type="component" value="Unassembled WGS sequence"/>
</dbReference>
<dbReference type="OrthoDB" id="9790598at2"/>
<dbReference type="GO" id="GO:0015944">
    <property type="term" value="P:formate oxidation"/>
    <property type="evidence" value="ECO:0007669"/>
    <property type="project" value="TreeGrafter"/>
</dbReference>
<keyword evidence="7 13" id="KW-0812">Transmembrane</keyword>
<sequence length="228" mass="26035">MAIDVERTSVRPLVEHTVIDRYHAKARVNHWVTAITFTLLTLSGLALFHPGLYWLTAFFGGGSGTRAIHPWFGVVLLMSFSLLFIQFWKHNFWNRDDTQWVKQIDDVVKGDEEHLPELDKYNAGQKIVFWLMALFILILFCTGLVIWDQYFHGIVTIETNRLAALVHSAIAICAILLLIVHVYAGIWVKGSVRSMTQGNVTGGWAWRHHRKWLRREVRGAEPGGSTEG</sequence>
<comment type="similarity">
    <text evidence="3">Belongs to the formate dehydrogenase gamma subunit family.</text>
</comment>
<name>A0A4Q9GAF6_9HYPH</name>
<dbReference type="Pfam" id="PF01292">
    <property type="entry name" value="Ni_hydr_CYTB"/>
    <property type="match status" value="1"/>
</dbReference>
<keyword evidence="10 13" id="KW-1133">Transmembrane helix</keyword>
<dbReference type="GO" id="GO:0022904">
    <property type="term" value="P:respiratory electron transport chain"/>
    <property type="evidence" value="ECO:0007669"/>
    <property type="project" value="InterPro"/>
</dbReference>
<reference evidence="15 16" key="1">
    <citation type="submission" date="2019-02" db="EMBL/GenBank/DDBJ databases">
        <title>Hansschlegelia quercus sp. nov., a novel methylotrophic bacterium from buds of oak (Quercus robur L.).</title>
        <authorList>
            <person name="Agafonova N.V."/>
            <person name="Kaparullina E.N."/>
            <person name="Grouzdev D.S."/>
            <person name="Doronina N.V."/>
        </authorList>
    </citation>
    <scope>NUCLEOTIDE SEQUENCE [LARGE SCALE GENOMIC DNA]</scope>
    <source>
        <strain evidence="15 16">Dub</strain>
    </source>
</reference>
<evidence type="ECO:0000256" key="11">
    <source>
        <dbReference type="ARBA" id="ARBA00023004"/>
    </source>
</evidence>
<dbReference type="PANTHER" id="PTHR30074:SF5">
    <property type="entry name" value="FORMATE DEHYDROGENASE, NITRATE-INDUCIBLE, CYTOCHROME B556(FDN) SUBUNIT"/>
    <property type="match status" value="1"/>
</dbReference>
<dbReference type="GO" id="GO:0008863">
    <property type="term" value="F:formate dehydrogenase (NAD+) activity"/>
    <property type="evidence" value="ECO:0007669"/>
    <property type="project" value="InterPro"/>
</dbReference>
<keyword evidence="8" id="KW-0479">Metal-binding</keyword>
<evidence type="ECO:0000256" key="6">
    <source>
        <dbReference type="ARBA" id="ARBA00022617"/>
    </source>
</evidence>
<dbReference type="GO" id="GO:0009061">
    <property type="term" value="P:anaerobic respiration"/>
    <property type="evidence" value="ECO:0007669"/>
    <property type="project" value="TreeGrafter"/>
</dbReference>
<evidence type="ECO:0000256" key="8">
    <source>
        <dbReference type="ARBA" id="ARBA00022723"/>
    </source>
</evidence>
<protein>
    <submittedName>
        <fullName evidence="15">Formate dehydrogenase subunit gamma</fullName>
    </submittedName>
</protein>
<keyword evidence="6" id="KW-0349">Heme</keyword>
<keyword evidence="5" id="KW-1003">Cell membrane</keyword>
<feature type="transmembrane region" description="Helical" evidence="13">
    <location>
        <begin position="31"/>
        <end position="55"/>
    </location>
</feature>
<evidence type="ECO:0000256" key="2">
    <source>
        <dbReference type="ARBA" id="ARBA00004651"/>
    </source>
</evidence>
<comment type="caution">
    <text evidence="15">The sequence shown here is derived from an EMBL/GenBank/DDBJ whole genome shotgun (WGS) entry which is preliminary data.</text>
</comment>
<proteinExistence type="inferred from homology"/>
<evidence type="ECO:0000256" key="12">
    <source>
        <dbReference type="ARBA" id="ARBA00023136"/>
    </source>
</evidence>
<keyword evidence="12 13" id="KW-0472">Membrane</keyword>
<feature type="transmembrane region" description="Helical" evidence="13">
    <location>
        <begin position="67"/>
        <end position="85"/>
    </location>
</feature>
<dbReference type="GO" id="GO:0009326">
    <property type="term" value="C:formate dehydrogenase complex"/>
    <property type="evidence" value="ECO:0007669"/>
    <property type="project" value="InterPro"/>
</dbReference>
<dbReference type="GO" id="GO:0009055">
    <property type="term" value="F:electron transfer activity"/>
    <property type="evidence" value="ECO:0007669"/>
    <property type="project" value="InterPro"/>
</dbReference>
<evidence type="ECO:0000256" key="4">
    <source>
        <dbReference type="ARBA" id="ARBA00022448"/>
    </source>
</evidence>
<organism evidence="15 16">
    <name type="scientific">Hansschlegelia quercus</name>
    <dbReference type="NCBI Taxonomy" id="2528245"/>
    <lineage>
        <taxon>Bacteria</taxon>
        <taxon>Pseudomonadati</taxon>
        <taxon>Pseudomonadota</taxon>
        <taxon>Alphaproteobacteria</taxon>
        <taxon>Hyphomicrobiales</taxon>
        <taxon>Methylopilaceae</taxon>
        <taxon>Hansschlegelia</taxon>
    </lineage>
</organism>
<dbReference type="EMBL" id="SIUB01000009">
    <property type="protein sequence ID" value="TBN47999.1"/>
    <property type="molecule type" value="Genomic_DNA"/>
</dbReference>
<dbReference type="SUPFAM" id="SSF81342">
    <property type="entry name" value="Transmembrane di-heme cytochromes"/>
    <property type="match status" value="1"/>
</dbReference>
<dbReference type="Gene3D" id="1.20.950.20">
    <property type="entry name" value="Transmembrane di-heme cytochromes, Chain C"/>
    <property type="match status" value="1"/>
</dbReference>
<evidence type="ECO:0000313" key="15">
    <source>
        <dbReference type="EMBL" id="TBN47999.1"/>
    </source>
</evidence>
<comment type="subcellular location">
    <subcellularLocation>
        <location evidence="2">Cell membrane</location>
        <topology evidence="2">Multi-pass membrane protein</topology>
    </subcellularLocation>
</comment>
<evidence type="ECO:0000256" key="5">
    <source>
        <dbReference type="ARBA" id="ARBA00022475"/>
    </source>
</evidence>
<evidence type="ECO:0000256" key="1">
    <source>
        <dbReference type="ARBA" id="ARBA00001971"/>
    </source>
</evidence>
<dbReference type="AlphaFoldDB" id="A0A4Q9GAF6"/>
<dbReference type="InterPro" id="IPR051817">
    <property type="entry name" value="FDH_cytochrome_b556_subunit"/>
</dbReference>
<dbReference type="GO" id="GO:0005886">
    <property type="term" value="C:plasma membrane"/>
    <property type="evidence" value="ECO:0007669"/>
    <property type="project" value="UniProtKB-SubCell"/>
</dbReference>
<evidence type="ECO:0000256" key="3">
    <source>
        <dbReference type="ARBA" id="ARBA00010747"/>
    </source>
</evidence>
<dbReference type="NCBIfam" id="TIGR01583">
    <property type="entry name" value="formate-DH-gamm"/>
    <property type="match status" value="1"/>
</dbReference>
<evidence type="ECO:0000256" key="13">
    <source>
        <dbReference type="SAM" id="Phobius"/>
    </source>
</evidence>
<dbReference type="GO" id="GO:0046872">
    <property type="term" value="F:metal ion binding"/>
    <property type="evidence" value="ECO:0007669"/>
    <property type="project" value="UniProtKB-KW"/>
</dbReference>
<keyword evidence="9" id="KW-0249">Electron transport</keyword>
<keyword evidence="4" id="KW-0813">Transport</keyword>
<dbReference type="InterPro" id="IPR011577">
    <property type="entry name" value="Cyt_b561_bac/Ni-Hgenase"/>
</dbReference>
<feature type="domain" description="Cytochrome b561 bacterial/Ni-hydrogenase" evidence="14">
    <location>
        <begin position="21"/>
        <end position="198"/>
    </location>
</feature>
<dbReference type="InterPro" id="IPR016174">
    <property type="entry name" value="Di-haem_cyt_TM"/>
</dbReference>
<evidence type="ECO:0000259" key="14">
    <source>
        <dbReference type="Pfam" id="PF01292"/>
    </source>
</evidence>
<evidence type="ECO:0000313" key="16">
    <source>
        <dbReference type="Proteomes" id="UP000291613"/>
    </source>
</evidence>
<feature type="transmembrane region" description="Helical" evidence="13">
    <location>
        <begin position="167"/>
        <end position="188"/>
    </location>
</feature>
<evidence type="ECO:0000256" key="10">
    <source>
        <dbReference type="ARBA" id="ARBA00022989"/>
    </source>
</evidence>
<keyword evidence="16" id="KW-1185">Reference proteome</keyword>
<feature type="transmembrane region" description="Helical" evidence="13">
    <location>
        <begin position="127"/>
        <end position="147"/>
    </location>
</feature>
<evidence type="ECO:0000256" key="7">
    <source>
        <dbReference type="ARBA" id="ARBA00022692"/>
    </source>
</evidence>
<accession>A0A4Q9GAF6</accession>
<dbReference type="RefSeq" id="WP_131004458.1">
    <property type="nucleotide sequence ID" value="NZ_JBHSZR010000008.1"/>
</dbReference>
<dbReference type="GO" id="GO:0036397">
    <property type="term" value="F:formate dehydrogenase (quinone) activity"/>
    <property type="evidence" value="ECO:0007669"/>
    <property type="project" value="TreeGrafter"/>
</dbReference>
<gene>
    <name evidence="15" type="ORF">EYR15_15410</name>
</gene>
<dbReference type="InterPro" id="IPR006471">
    <property type="entry name" value="Formate_DH_gsu"/>
</dbReference>
<keyword evidence="11" id="KW-0408">Iron</keyword>
<comment type="cofactor">
    <cofactor evidence="1">
        <name>heme</name>
        <dbReference type="ChEBI" id="CHEBI:30413"/>
    </cofactor>
</comment>